<dbReference type="Proteomes" id="UP001529272">
    <property type="component" value="Unassembled WGS sequence"/>
</dbReference>
<gene>
    <name evidence="1" type="ORF">QRB35_15440</name>
</gene>
<dbReference type="EMBL" id="JASZZX010000013">
    <property type="protein sequence ID" value="MDM3927405.1"/>
    <property type="molecule type" value="Genomic_DNA"/>
</dbReference>
<evidence type="ECO:0000313" key="2">
    <source>
        <dbReference type="Proteomes" id="UP001529272"/>
    </source>
</evidence>
<protein>
    <submittedName>
        <fullName evidence="1">Uncharacterized protein</fullName>
    </submittedName>
</protein>
<reference evidence="1" key="2">
    <citation type="submission" date="2023-06" db="EMBL/GenBank/DDBJ databases">
        <authorList>
            <person name="Spilker T."/>
        </authorList>
    </citation>
    <scope>NUCLEOTIDE SEQUENCE</scope>
    <source>
        <strain evidence="1">FLAC1071</strain>
    </source>
</reference>
<comment type="caution">
    <text evidence="1">The sequence shown here is derived from an EMBL/GenBank/DDBJ whole genome shotgun (WGS) entry which is preliminary data.</text>
</comment>
<dbReference type="RefSeq" id="WP_289114619.1">
    <property type="nucleotide sequence ID" value="NZ_JASZZX010000013.1"/>
</dbReference>
<reference evidence="1" key="1">
    <citation type="submission" date="2023-06" db="EMBL/GenBank/DDBJ databases">
        <title>Itaconate inhibition of nontuberculous mycobacteria.</title>
        <authorList>
            <person name="Breen P."/>
            <person name="Zimbric M."/>
            <person name="Caverly L."/>
        </authorList>
    </citation>
    <scope>NUCLEOTIDE SEQUENCE</scope>
    <source>
        <strain evidence="1">FLAC1071</strain>
    </source>
</reference>
<evidence type="ECO:0000313" key="1">
    <source>
        <dbReference type="EMBL" id="MDM3927405.1"/>
    </source>
</evidence>
<accession>A0ABT7P2L3</accession>
<keyword evidence="2" id="KW-1185">Reference proteome</keyword>
<proteinExistence type="predicted"/>
<name>A0ABT7P2L3_MYCIT</name>
<sequence>MDIDDEGFKATVERAAAAERAFEAVTRLVVVKDNQRREYWADSWRVSIQDAPVARSSSSRLATTTMP</sequence>
<organism evidence="1 2">
    <name type="scientific">Mycobacterium intracellulare subsp. chimaera</name>
    <dbReference type="NCBI Taxonomy" id="222805"/>
    <lineage>
        <taxon>Bacteria</taxon>
        <taxon>Bacillati</taxon>
        <taxon>Actinomycetota</taxon>
        <taxon>Actinomycetes</taxon>
        <taxon>Mycobacteriales</taxon>
        <taxon>Mycobacteriaceae</taxon>
        <taxon>Mycobacterium</taxon>
        <taxon>Mycobacterium avium complex (MAC)</taxon>
    </lineage>
</organism>